<name>A0ABV1BFG2_9FIRM</name>
<reference evidence="1 2" key="1">
    <citation type="submission" date="2024-03" db="EMBL/GenBank/DDBJ databases">
        <title>Human intestinal bacterial collection.</title>
        <authorList>
            <person name="Pauvert C."/>
            <person name="Hitch T.C.A."/>
            <person name="Clavel T."/>
        </authorList>
    </citation>
    <scope>NUCLEOTIDE SEQUENCE [LARGE SCALE GENOMIC DNA]</scope>
    <source>
        <strain evidence="1 2">CLA-JM-H16</strain>
    </source>
</reference>
<accession>A0ABV1BFG2</accession>
<keyword evidence="2" id="KW-1185">Reference proteome</keyword>
<sequence length="131" mass="14604">MREKESVFQRMYGTFVGLVQIPEILDNCSDTCIERKPQWLAGICDRGNKFAGKLAEAIGLKIKKSKGYLNRGCPLKSKGCLQTGRPGRIHQQRAGLSTVIMLKKLMTGIGSNTKICYNQNQYKDRSSGYGI</sequence>
<comment type="caution">
    <text evidence="1">The sequence shown here is derived from an EMBL/GenBank/DDBJ whole genome shotgun (WGS) entry which is preliminary data.</text>
</comment>
<dbReference type="RefSeq" id="WP_349056963.1">
    <property type="nucleotide sequence ID" value="NZ_JBBMEJ010000012.1"/>
</dbReference>
<evidence type="ECO:0000313" key="2">
    <source>
        <dbReference type="Proteomes" id="UP001473063"/>
    </source>
</evidence>
<dbReference type="Proteomes" id="UP001473063">
    <property type="component" value="Unassembled WGS sequence"/>
</dbReference>
<evidence type="ECO:0000313" key="1">
    <source>
        <dbReference type="EMBL" id="MEQ2371374.1"/>
    </source>
</evidence>
<proteinExistence type="predicted"/>
<organism evidence="1 2">
    <name type="scientific">Blautia aquisgranensis</name>
    <dbReference type="NCBI Taxonomy" id="3133153"/>
    <lineage>
        <taxon>Bacteria</taxon>
        <taxon>Bacillati</taxon>
        <taxon>Bacillota</taxon>
        <taxon>Clostridia</taxon>
        <taxon>Lachnospirales</taxon>
        <taxon>Lachnospiraceae</taxon>
        <taxon>Blautia</taxon>
    </lineage>
</organism>
<dbReference type="EMBL" id="JBBMEJ010000012">
    <property type="protein sequence ID" value="MEQ2371374.1"/>
    <property type="molecule type" value="Genomic_DNA"/>
</dbReference>
<protein>
    <submittedName>
        <fullName evidence="1">Uncharacterized protein</fullName>
    </submittedName>
</protein>
<gene>
    <name evidence="1" type="ORF">WMO28_10550</name>
</gene>